<keyword evidence="7" id="KW-0699">rRNA-binding</keyword>
<dbReference type="InterPro" id="IPR004044">
    <property type="entry name" value="KH_dom_type_2"/>
</dbReference>
<feature type="region of interest" description="G3" evidence="8">
    <location>
        <begin position="58"/>
        <end position="61"/>
    </location>
</feature>
<evidence type="ECO:0000256" key="8">
    <source>
        <dbReference type="PROSITE-ProRule" id="PRU01050"/>
    </source>
</evidence>
<evidence type="ECO:0000256" key="3">
    <source>
        <dbReference type="ARBA" id="ARBA00022517"/>
    </source>
</evidence>
<evidence type="ECO:0000256" key="4">
    <source>
        <dbReference type="ARBA" id="ARBA00022741"/>
    </source>
</evidence>
<protein>
    <recommendedName>
        <fullName evidence="2 7">GTPase Era</fullName>
    </recommendedName>
</protein>
<dbReference type="SUPFAM" id="SSF52540">
    <property type="entry name" value="P-loop containing nucleoside triphosphate hydrolases"/>
    <property type="match status" value="1"/>
</dbReference>
<dbReference type="HAMAP" id="MF_00367">
    <property type="entry name" value="GTPase_Era"/>
    <property type="match status" value="1"/>
</dbReference>
<dbReference type="Gene3D" id="3.40.50.300">
    <property type="entry name" value="P-loop containing nucleotide triphosphate hydrolases"/>
    <property type="match status" value="1"/>
</dbReference>
<name>A0A916JMK0_9FLAO</name>
<evidence type="ECO:0000259" key="11">
    <source>
        <dbReference type="PROSITE" id="PS51713"/>
    </source>
</evidence>
<proteinExistence type="inferred from homology"/>
<dbReference type="PROSITE" id="PS50823">
    <property type="entry name" value="KH_TYPE_2"/>
    <property type="match status" value="1"/>
</dbReference>
<dbReference type="FunFam" id="3.30.300.20:FF:000003">
    <property type="entry name" value="GTPase Era"/>
    <property type="match status" value="1"/>
</dbReference>
<evidence type="ECO:0000259" key="10">
    <source>
        <dbReference type="PROSITE" id="PS50823"/>
    </source>
</evidence>
<dbReference type="KEGG" id="ptan:CRYO30217_01000"/>
<evidence type="ECO:0000313" key="13">
    <source>
        <dbReference type="Proteomes" id="UP000683507"/>
    </source>
</evidence>
<evidence type="ECO:0000256" key="7">
    <source>
        <dbReference type="HAMAP-Rule" id="MF_00367"/>
    </source>
</evidence>
<feature type="region of interest" description="G4" evidence="8">
    <location>
        <begin position="119"/>
        <end position="122"/>
    </location>
</feature>
<dbReference type="EMBL" id="OU015584">
    <property type="protein sequence ID" value="CAG5079651.1"/>
    <property type="molecule type" value="Genomic_DNA"/>
</dbReference>
<dbReference type="NCBIfam" id="TIGR00231">
    <property type="entry name" value="small_GTP"/>
    <property type="match status" value="1"/>
</dbReference>
<dbReference type="InterPro" id="IPR006073">
    <property type="entry name" value="GTP-bd"/>
</dbReference>
<evidence type="ECO:0000256" key="5">
    <source>
        <dbReference type="ARBA" id="ARBA00022884"/>
    </source>
</evidence>
<feature type="domain" description="Era-type G" evidence="11">
    <location>
        <begin position="3"/>
        <end position="170"/>
    </location>
</feature>
<dbReference type="NCBIfam" id="NF000908">
    <property type="entry name" value="PRK00089.1"/>
    <property type="match status" value="1"/>
</dbReference>
<dbReference type="Pfam" id="PF01926">
    <property type="entry name" value="MMR_HSR1"/>
    <property type="match status" value="1"/>
</dbReference>
<comment type="subcellular location">
    <subcellularLocation>
        <location evidence="7">Cytoplasm</location>
    </subcellularLocation>
    <subcellularLocation>
        <location evidence="7">Cell membrane</location>
        <topology evidence="7">Peripheral membrane protein</topology>
    </subcellularLocation>
</comment>
<dbReference type="Gene3D" id="3.30.300.20">
    <property type="match status" value="1"/>
</dbReference>
<comment type="subunit">
    <text evidence="7">Monomer.</text>
</comment>
<keyword evidence="13" id="KW-1185">Reference proteome</keyword>
<feature type="domain" description="KH type-2" evidence="10">
    <location>
        <begin position="193"/>
        <end position="277"/>
    </location>
</feature>
<dbReference type="CDD" id="cd22534">
    <property type="entry name" value="KH-II_Era"/>
    <property type="match status" value="1"/>
</dbReference>
<evidence type="ECO:0000256" key="6">
    <source>
        <dbReference type="ARBA" id="ARBA00023134"/>
    </source>
</evidence>
<keyword evidence="3 7" id="KW-0690">Ribosome biogenesis</keyword>
<feature type="region of interest" description="G5" evidence="8">
    <location>
        <begin position="149"/>
        <end position="151"/>
    </location>
</feature>
<dbReference type="GO" id="GO:0005525">
    <property type="term" value="F:GTP binding"/>
    <property type="evidence" value="ECO:0007669"/>
    <property type="project" value="UniProtKB-UniRule"/>
</dbReference>
<feature type="binding site" evidence="7">
    <location>
        <begin position="58"/>
        <end position="62"/>
    </location>
    <ligand>
        <name>GTP</name>
        <dbReference type="ChEBI" id="CHEBI:37565"/>
    </ligand>
</feature>
<dbReference type="AlphaFoldDB" id="A0A916JMK0"/>
<dbReference type="GO" id="GO:0070181">
    <property type="term" value="F:small ribosomal subunit rRNA binding"/>
    <property type="evidence" value="ECO:0007669"/>
    <property type="project" value="UniProtKB-UniRule"/>
</dbReference>
<dbReference type="CDD" id="cd04163">
    <property type="entry name" value="Era"/>
    <property type="match status" value="1"/>
</dbReference>
<evidence type="ECO:0000313" key="12">
    <source>
        <dbReference type="EMBL" id="CAG5079651.1"/>
    </source>
</evidence>
<gene>
    <name evidence="7 12" type="primary">era</name>
    <name evidence="12" type="ORF">CRYO30217_01000</name>
</gene>
<dbReference type="GO" id="GO:0005829">
    <property type="term" value="C:cytosol"/>
    <property type="evidence" value="ECO:0007669"/>
    <property type="project" value="TreeGrafter"/>
</dbReference>
<feature type="binding site" evidence="7">
    <location>
        <begin position="11"/>
        <end position="18"/>
    </location>
    <ligand>
        <name>GTP</name>
        <dbReference type="ChEBI" id="CHEBI:37565"/>
    </ligand>
</feature>
<dbReference type="InterPro" id="IPR009019">
    <property type="entry name" value="KH_sf_prok-type"/>
</dbReference>
<dbReference type="InterPro" id="IPR030388">
    <property type="entry name" value="G_ERA_dom"/>
</dbReference>
<evidence type="ECO:0000256" key="1">
    <source>
        <dbReference type="ARBA" id="ARBA00007921"/>
    </source>
</evidence>
<evidence type="ECO:0000256" key="2">
    <source>
        <dbReference type="ARBA" id="ARBA00020484"/>
    </source>
</evidence>
<feature type="region of interest" description="G1" evidence="8">
    <location>
        <begin position="11"/>
        <end position="18"/>
    </location>
</feature>
<dbReference type="GO" id="GO:0005886">
    <property type="term" value="C:plasma membrane"/>
    <property type="evidence" value="ECO:0007669"/>
    <property type="project" value="UniProtKB-SubCell"/>
</dbReference>
<dbReference type="GO" id="GO:0043024">
    <property type="term" value="F:ribosomal small subunit binding"/>
    <property type="evidence" value="ECO:0007669"/>
    <property type="project" value="TreeGrafter"/>
</dbReference>
<dbReference type="PANTHER" id="PTHR42698">
    <property type="entry name" value="GTPASE ERA"/>
    <property type="match status" value="1"/>
</dbReference>
<dbReference type="PROSITE" id="PS51713">
    <property type="entry name" value="G_ERA"/>
    <property type="match status" value="1"/>
</dbReference>
<dbReference type="PANTHER" id="PTHR42698:SF1">
    <property type="entry name" value="GTPASE ERA, MITOCHONDRIAL"/>
    <property type="match status" value="1"/>
</dbReference>
<comment type="similarity">
    <text evidence="1 7 8 9">Belongs to the TRAFAC class TrmE-Era-EngA-EngB-Septin-like GTPase superfamily. Era GTPase family.</text>
</comment>
<evidence type="ECO:0000256" key="9">
    <source>
        <dbReference type="RuleBase" id="RU003761"/>
    </source>
</evidence>
<dbReference type="Proteomes" id="UP000683507">
    <property type="component" value="Chromosome"/>
</dbReference>
<keyword evidence="7" id="KW-1003">Cell membrane</keyword>
<dbReference type="SUPFAM" id="SSF54814">
    <property type="entry name" value="Prokaryotic type KH domain (KH-domain type II)"/>
    <property type="match status" value="1"/>
</dbReference>
<keyword evidence="5 7" id="KW-0694">RNA-binding</keyword>
<keyword evidence="4 7" id="KW-0547">Nucleotide-binding</keyword>
<dbReference type="InterPro" id="IPR005225">
    <property type="entry name" value="Small_GTP-bd"/>
</dbReference>
<dbReference type="GO" id="GO:0000028">
    <property type="term" value="P:ribosomal small subunit assembly"/>
    <property type="evidence" value="ECO:0007669"/>
    <property type="project" value="TreeGrafter"/>
</dbReference>
<dbReference type="NCBIfam" id="TIGR00436">
    <property type="entry name" value="era"/>
    <property type="match status" value="1"/>
</dbReference>
<keyword evidence="7" id="KW-0963">Cytoplasm</keyword>
<accession>A0A916JMK0</accession>
<feature type="binding site" evidence="7">
    <location>
        <begin position="119"/>
        <end position="122"/>
    </location>
    <ligand>
        <name>GTP</name>
        <dbReference type="ChEBI" id="CHEBI:37565"/>
    </ligand>
</feature>
<sequence>MHKAGFVNIIGSPNVGKSTLMNRLVGERLSIITSKKQTTRHRIMGIVNEEDYQVVFSDTPGVLDPSYKLHENMMSFVNTAITDADVILLVTDIFEKQTAHQETLEKIQKHSAPVLVLVNKVDLSKDEDRLLKTIENWKQLIPRAEILPISALHGFSTDFIFPKIVELLPESPPFFAKDELTDKPMRFFVSEIIREKIFENYAKEVPYSTQVEVEYYKEKPNIVEIRAIIYVSRSSQKPIIIGQQGAKIKRVGTQARKDLEAFIGSKVFLDLYVKVDKDWRDKEAELRKFGYQ</sequence>
<organism evidence="12 13">
    <name type="scientific">Parvicella tangerina</name>
    <dbReference type="NCBI Taxonomy" id="2829795"/>
    <lineage>
        <taxon>Bacteria</taxon>
        <taxon>Pseudomonadati</taxon>
        <taxon>Bacteroidota</taxon>
        <taxon>Flavobacteriia</taxon>
        <taxon>Flavobacteriales</taxon>
        <taxon>Parvicellaceae</taxon>
        <taxon>Parvicella</taxon>
    </lineage>
</organism>
<reference evidence="12" key="1">
    <citation type="submission" date="2021-04" db="EMBL/GenBank/DDBJ databases">
        <authorList>
            <person name="Rodrigo-Torres L."/>
            <person name="Arahal R. D."/>
            <person name="Lucena T."/>
        </authorList>
    </citation>
    <scope>NUCLEOTIDE SEQUENCE</scope>
    <source>
        <strain evidence="12">AS29M-1</strain>
    </source>
</reference>
<keyword evidence="7" id="KW-0472">Membrane</keyword>
<feature type="region of interest" description="G2" evidence="8">
    <location>
        <begin position="37"/>
        <end position="41"/>
    </location>
</feature>
<dbReference type="GO" id="GO:0003924">
    <property type="term" value="F:GTPase activity"/>
    <property type="evidence" value="ECO:0007669"/>
    <property type="project" value="UniProtKB-UniRule"/>
</dbReference>
<dbReference type="InterPro" id="IPR027417">
    <property type="entry name" value="P-loop_NTPase"/>
</dbReference>
<dbReference type="Pfam" id="PF07650">
    <property type="entry name" value="KH_2"/>
    <property type="match status" value="1"/>
</dbReference>
<dbReference type="RefSeq" id="WP_258541220.1">
    <property type="nucleotide sequence ID" value="NZ_OU015584.1"/>
</dbReference>
<keyword evidence="6 7" id="KW-0342">GTP-binding</keyword>
<comment type="function">
    <text evidence="7">An essential GTPase that binds both GDP and GTP, with rapid nucleotide exchange. Plays a role in 16S rRNA processing and 30S ribosomal subunit biogenesis and possibly also in cell cycle regulation and energy metabolism.</text>
</comment>
<dbReference type="InterPro" id="IPR005662">
    <property type="entry name" value="GTPase_Era-like"/>
</dbReference>
<dbReference type="InterPro" id="IPR015946">
    <property type="entry name" value="KH_dom-like_a/b"/>
</dbReference>